<dbReference type="CDD" id="cd00093">
    <property type="entry name" value="HTH_XRE"/>
    <property type="match status" value="1"/>
</dbReference>
<organism evidence="1 2">
    <name type="scientific">Hyunsoonleella jejuensis</name>
    <dbReference type="NCBI Taxonomy" id="419940"/>
    <lineage>
        <taxon>Bacteria</taxon>
        <taxon>Pseudomonadati</taxon>
        <taxon>Bacteroidota</taxon>
        <taxon>Flavobacteriia</taxon>
        <taxon>Flavobacteriales</taxon>
        <taxon>Flavobacteriaceae</taxon>
    </lineage>
</organism>
<reference evidence="1 2" key="1">
    <citation type="submission" date="2016-10" db="EMBL/GenBank/DDBJ databases">
        <authorList>
            <person name="de Groot N.N."/>
        </authorList>
    </citation>
    <scope>NUCLEOTIDE SEQUENCE [LARGE SCALE GENOMIC DNA]</scope>
    <source>
        <strain evidence="1 2">DSM 21035</strain>
    </source>
</reference>
<name>A0A1H9BCU3_9FLAO</name>
<accession>A0A1H9BCU3</accession>
<dbReference type="InterPro" id="IPR001387">
    <property type="entry name" value="Cro/C1-type_HTH"/>
</dbReference>
<dbReference type="SUPFAM" id="SSF47413">
    <property type="entry name" value="lambda repressor-like DNA-binding domains"/>
    <property type="match status" value="1"/>
</dbReference>
<protein>
    <submittedName>
        <fullName evidence="1">Uncharacterized protein</fullName>
    </submittedName>
</protein>
<dbReference type="OrthoDB" id="1410291at2"/>
<dbReference type="EMBL" id="FOFN01000001">
    <property type="protein sequence ID" value="SEP86774.1"/>
    <property type="molecule type" value="Genomic_DNA"/>
</dbReference>
<sequence>MKRYNSIGELFKDYRMYYDISQLKLASNLNIDLRTLQRWENNETLIKSENEESIVLETLMPYQLIHNLNADIPIPTYYDFKINKYALSEQNNPLPKLSWYKDQIQITTDNLRTIDFDYDFKHIEKFIDAQKRDASYVNANLIKEAIKLLPEINLVIVGKAGYYAGHCIVLPLKETTYLKLKHREITNKDLKAEDLVDYKREEQPIFYRYDITGDCNETIFYIMAEFFRFFMRFKNKTYRFAGYTERDDNYNLNLQIGLKVVWEDKALQKKLNLDFPPRFLEGDFNPFFADF</sequence>
<evidence type="ECO:0000313" key="1">
    <source>
        <dbReference type="EMBL" id="SEP86774.1"/>
    </source>
</evidence>
<dbReference type="InterPro" id="IPR010982">
    <property type="entry name" value="Lambda_DNA-bd_dom_sf"/>
</dbReference>
<dbReference type="RefSeq" id="WP_092574989.1">
    <property type="nucleotide sequence ID" value="NZ_FOFN01000001.1"/>
</dbReference>
<dbReference type="Proteomes" id="UP000198999">
    <property type="component" value="Unassembled WGS sequence"/>
</dbReference>
<dbReference type="GO" id="GO:0003677">
    <property type="term" value="F:DNA binding"/>
    <property type="evidence" value="ECO:0007669"/>
    <property type="project" value="InterPro"/>
</dbReference>
<proteinExistence type="predicted"/>
<evidence type="ECO:0000313" key="2">
    <source>
        <dbReference type="Proteomes" id="UP000198999"/>
    </source>
</evidence>
<dbReference type="Gene3D" id="1.10.260.40">
    <property type="entry name" value="lambda repressor-like DNA-binding domains"/>
    <property type="match status" value="1"/>
</dbReference>
<dbReference type="AlphaFoldDB" id="A0A1H9BCU3"/>
<keyword evidence="2" id="KW-1185">Reference proteome</keyword>
<gene>
    <name evidence="1" type="ORF">SAMN05421824_0539</name>
</gene>